<sequence length="133" mass="15907">MLTSIYIFCELYLAFAIDLLAGLTHLPRLDIEISKNMSFIICKFKGSYVKSDMTRNISPRFFCYIQDLKKNQEIDFQYVRPKHNVAEKRFELQHSEIFFTYQNSSFEEDASRRRHMMMSVAVLFFPYHGFYPT</sequence>
<accession>Q9LTN2</accession>
<proteinExistence type="predicted"/>
<dbReference type="EMBL" id="AB024037">
    <property type="protein sequence ID" value="BAA97408.1"/>
    <property type="molecule type" value="Genomic_DNA"/>
</dbReference>
<evidence type="ECO:0000313" key="1">
    <source>
        <dbReference type="EMBL" id="BAA97408.1"/>
    </source>
</evidence>
<name>Q9LTN2_ARATH</name>
<protein>
    <submittedName>
        <fullName evidence="1">Uncharacterized protein</fullName>
    </submittedName>
</protein>
<organism evidence="1">
    <name type="scientific">Arabidopsis thaliana</name>
    <name type="common">Mouse-ear cress</name>
    <dbReference type="NCBI Taxonomy" id="3702"/>
    <lineage>
        <taxon>Eukaryota</taxon>
        <taxon>Viridiplantae</taxon>
        <taxon>Streptophyta</taxon>
        <taxon>Embryophyta</taxon>
        <taxon>Tracheophyta</taxon>
        <taxon>Spermatophyta</taxon>
        <taxon>Magnoliopsida</taxon>
        <taxon>eudicotyledons</taxon>
        <taxon>Gunneridae</taxon>
        <taxon>Pentapetalae</taxon>
        <taxon>rosids</taxon>
        <taxon>malvids</taxon>
        <taxon>Brassicales</taxon>
        <taxon>Brassicaceae</taxon>
        <taxon>Camelineae</taxon>
        <taxon>Arabidopsis</taxon>
    </lineage>
</organism>
<reference evidence="1" key="1">
    <citation type="journal article" date="2000" name="DNA Res.">
        <title>Structural analysis of Arabidopsis thaliana chromosome 5. X. Sequence features of the regions of 3,076,755 bp covered by sixty P1 and TAC clones.</title>
        <authorList>
            <person name="Sato S."/>
            <person name="Nakamura Y."/>
            <person name="Kaneko T."/>
            <person name="Katoh T."/>
            <person name="Asamizu E."/>
            <person name="Kotani H."/>
            <person name="Tabata S."/>
        </authorList>
    </citation>
    <scope>NUCLEOTIDE SEQUENCE [LARGE SCALE GENOMIC DNA]</scope>
    <source>
        <strain>cv. Columbia</strain>
    </source>
</reference>
<dbReference type="AlphaFoldDB" id="Q9LTN2"/>